<organism evidence="1 2">
    <name type="scientific">Acetobacteroides hydrogenigenes</name>
    <dbReference type="NCBI Taxonomy" id="979970"/>
    <lineage>
        <taxon>Bacteria</taxon>
        <taxon>Pseudomonadati</taxon>
        <taxon>Bacteroidota</taxon>
        <taxon>Bacteroidia</taxon>
        <taxon>Bacteroidales</taxon>
        <taxon>Rikenellaceae</taxon>
        <taxon>Acetobacteroides</taxon>
    </lineage>
</organism>
<dbReference type="PANTHER" id="PTHR38471">
    <property type="entry name" value="FOUR HELIX BUNDLE PROTEIN"/>
    <property type="match status" value="1"/>
</dbReference>
<dbReference type="RefSeq" id="WP_131840430.1">
    <property type="nucleotide sequence ID" value="NZ_SLWB01000019.1"/>
</dbReference>
<comment type="caution">
    <text evidence="1">The sequence shown here is derived from an EMBL/GenBank/DDBJ whole genome shotgun (WGS) entry which is preliminary data.</text>
</comment>
<dbReference type="InterPro" id="IPR012657">
    <property type="entry name" value="23S_rRNA-intervening_sequence"/>
</dbReference>
<accession>A0A4R2E8U0</accession>
<dbReference type="InterPro" id="IPR036583">
    <property type="entry name" value="23S_rRNA_IVS_sf"/>
</dbReference>
<dbReference type="Gene3D" id="1.20.1440.60">
    <property type="entry name" value="23S rRNA-intervening sequence"/>
    <property type="match status" value="1"/>
</dbReference>
<dbReference type="Pfam" id="PF05635">
    <property type="entry name" value="23S_rRNA_IVP"/>
    <property type="match status" value="1"/>
</dbReference>
<dbReference type="Proteomes" id="UP000294830">
    <property type="component" value="Unassembled WGS sequence"/>
</dbReference>
<dbReference type="CDD" id="cd16377">
    <property type="entry name" value="23S_rRNA_IVP_like"/>
    <property type="match status" value="1"/>
</dbReference>
<dbReference type="NCBIfam" id="NF008911">
    <property type="entry name" value="PRK12275.1-2"/>
    <property type="match status" value="1"/>
</dbReference>
<dbReference type="PANTHER" id="PTHR38471:SF2">
    <property type="entry name" value="FOUR HELIX BUNDLE PROTEIN"/>
    <property type="match status" value="1"/>
</dbReference>
<sequence>METHKDLDVWKLSIELVVNIYKFTEEFPKSELYGLTSQIRRAAVSIPSNIAEGAARKNTKEFIQFLYISLGSIAEIDTQLIISQRLGYAEINGELADRIEHIRKMLINLIRKLKEKMG</sequence>
<gene>
    <name evidence="1" type="ORF">CLV25_11927</name>
</gene>
<reference evidence="1 2" key="1">
    <citation type="submission" date="2019-03" db="EMBL/GenBank/DDBJ databases">
        <title>Genomic Encyclopedia of Archaeal and Bacterial Type Strains, Phase II (KMG-II): from individual species to whole genera.</title>
        <authorList>
            <person name="Goeker M."/>
        </authorList>
    </citation>
    <scope>NUCLEOTIDE SEQUENCE [LARGE SCALE GENOMIC DNA]</scope>
    <source>
        <strain evidence="1 2">RL-C</strain>
    </source>
</reference>
<keyword evidence="2" id="KW-1185">Reference proteome</keyword>
<evidence type="ECO:0000313" key="2">
    <source>
        <dbReference type="Proteomes" id="UP000294830"/>
    </source>
</evidence>
<dbReference type="NCBIfam" id="TIGR02436">
    <property type="entry name" value="four helix bundle protein"/>
    <property type="match status" value="1"/>
</dbReference>
<name>A0A4R2E8U0_9BACT</name>
<dbReference type="EMBL" id="SLWB01000019">
    <property type="protein sequence ID" value="TCN62194.1"/>
    <property type="molecule type" value="Genomic_DNA"/>
</dbReference>
<dbReference type="SUPFAM" id="SSF158446">
    <property type="entry name" value="IVS-encoded protein-like"/>
    <property type="match status" value="1"/>
</dbReference>
<evidence type="ECO:0000313" key="1">
    <source>
        <dbReference type="EMBL" id="TCN62194.1"/>
    </source>
</evidence>
<dbReference type="AlphaFoldDB" id="A0A4R2E8U0"/>
<protein>
    <submittedName>
        <fullName evidence="1">Four helix bundle protein</fullName>
    </submittedName>
</protein>
<dbReference type="OrthoDB" id="9811959at2"/>
<proteinExistence type="predicted"/>